<feature type="transmembrane region" description="Helical" evidence="8">
    <location>
        <begin position="165"/>
        <end position="188"/>
    </location>
</feature>
<dbReference type="PRINTS" id="PR00783">
    <property type="entry name" value="MINTRINSICP"/>
</dbReference>
<dbReference type="PANTHER" id="PTHR43829">
    <property type="entry name" value="AQUAPORIN OR AQUAGLYCEROPORIN RELATED"/>
    <property type="match status" value="1"/>
</dbReference>
<proteinExistence type="inferred from homology"/>
<reference evidence="9 10" key="1">
    <citation type="submission" date="2013-05" db="EMBL/GenBank/DDBJ databases">
        <authorList>
            <person name="Richards V.P."/>
            <person name="Durkin S.A.S."/>
            <person name="Kim M."/>
            <person name="Pavinski Bitar P.D."/>
            <person name="Stanhope M.J."/>
            <person name="Town C.D."/>
            <person name="Venter J.C."/>
        </authorList>
    </citation>
    <scope>NUCLEOTIDE SEQUENCE [LARGE SCALE GENOMIC DNA]</scope>
    <source>
        <strain evidence="9 10">LMG 14747</strain>
    </source>
</reference>
<dbReference type="InterPro" id="IPR050363">
    <property type="entry name" value="MIP/Aquaporin"/>
</dbReference>
<evidence type="ECO:0000256" key="3">
    <source>
        <dbReference type="ARBA" id="ARBA00022448"/>
    </source>
</evidence>
<organism evidence="9 10">
    <name type="scientific">Streptococcus agalactiae LMG 14747</name>
    <dbReference type="NCBI Taxonomy" id="1154860"/>
    <lineage>
        <taxon>Bacteria</taxon>
        <taxon>Bacillati</taxon>
        <taxon>Bacillota</taxon>
        <taxon>Bacilli</taxon>
        <taxon>Lactobacillales</taxon>
        <taxon>Streptococcaceae</taxon>
        <taxon>Streptococcus</taxon>
    </lineage>
</organism>
<sequence>MKGTIMDIFGEFLGTVILVLLGNGVVAGVVLPKTKNHASGWIVITMGWGLAVAMAAFVSGMVAPAHLNPAVSLAFALKGDISWGTALTYSFVQILGAIVGSLLVYLQFKPHYDAAENPADILGTFATGPALPNTFSNFLSEVLGTLILVLAILAIGTYKMPPGLATIGVGMLVISIGLSLGGTTGYAINPARDFGPRLLHALLPIKHKGDSDWGYSWIPILGPIVGGFLAVLIFNVMM</sequence>
<feature type="transmembrane region" description="Helical" evidence="8">
    <location>
        <begin position="86"/>
        <end position="108"/>
    </location>
</feature>
<dbReference type="SUPFAM" id="SSF81338">
    <property type="entry name" value="Aquaporin-like"/>
    <property type="match status" value="1"/>
</dbReference>
<feature type="transmembrane region" description="Helical" evidence="8">
    <location>
        <begin position="12"/>
        <end position="32"/>
    </location>
</feature>
<accession>V6Z4I0</accession>
<dbReference type="PROSITE" id="PS00221">
    <property type="entry name" value="MIP"/>
    <property type="match status" value="1"/>
</dbReference>
<evidence type="ECO:0000256" key="1">
    <source>
        <dbReference type="ARBA" id="ARBA00004141"/>
    </source>
</evidence>
<evidence type="ECO:0000256" key="5">
    <source>
        <dbReference type="ARBA" id="ARBA00022989"/>
    </source>
</evidence>
<dbReference type="InterPro" id="IPR000425">
    <property type="entry name" value="MIP"/>
</dbReference>
<evidence type="ECO:0000256" key="2">
    <source>
        <dbReference type="ARBA" id="ARBA00006175"/>
    </source>
</evidence>
<protein>
    <submittedName>
        <fullName evidence="9">Glycerol transporter</fullName>
    </submittedName>
</protein>
<feature type="transmembrane region" description="Helical" evidence="8">
    <location>
        <begin position="217"/>
        <end position="237"/>
    </location>
</feature>
<dbReference type="Gene3D" id="1.20.1080.10">
    <property type="entry name" value="Glycerol uptake facilitator protein"/>
    <property type="match status" value="1"/>
</dbReference>
<evidence type="ECO:0000313" key="9">
    <source>
        <dbReference type="EMBL" id="ESV55643.1"/>
    </source>
</evidence>
<dbReference type="EMBL" id="ANQC01000139">
    <property type="protein sequence ID" value="ESV55643.1"/>
    <property type="molecule type" value="Genomic_DNA"/>
</dbReference>
<comment type="similarity">
    <text evidence="2 7">Belongs to the MIP/aquaporin (TC 1.A.8) family.</text>
</comment>
<dbReference type="eggNOG" id="COG0580">
    <property type="taxonomic scope" value="Bacteria"/>
</dbReference>
<evidence type="ECO:0000256" key="4">
    <source>
        <dbReference type="ARBA" id="ARBA00022692"/>
    </source>
</evidence>
<evidence type="ECO:0000256" key="6">
    <source>
        <dbReference type="ARBA" id="ARBA00023136"/>
    </source>
</evidence>
<evidence type="ECO:0000313" key="10">
    <source>
        <dbReference type="Proteomes" id="UP000018482"/>
    </source>
</evidence>
<comment type="caution">
    <text evidence="9">The sequence shown here is derived from an EMBL/GenBank/DDBJ whole genome shotgun (WGS) entry which is preliminary data.</text>
</comment>
<dbReference type="PANTHER" id="PTHR43829:SF9">
    <property type="entry name" value="AQUAPORIN-9"/>
    <property type="match status" value="1"/>
</dbReference>
<name>V6Z4I0_STRAG</name>
<keyword evidence="6 8" id="KW-0472">Membrane</keyword>
<dbReference type="Proteomes" id="UP000018482">
    <property type="component" value="Unassembled WGS sequence"/>
</dbReference>
<dbReference type="AlphaFoldDB" id="V6Z4I0"/>
<comment type="subcellular location">
    <subcellularLocation>
        <location evidence="1">Membrane</location>
        <topology evidence="1">Multi-pass membrane protein</topology>
    </subcellularLocation>
</comment>
<dbReference type="Pfam" id="PF00230">
    <property type="entry name" value="MIP"/>
    <property type="match status" value="1"/>
</dbReference>
<gene>
    <name evidence="9" type="ORF">SAG0136_10695</name>
</gene>
<evidence type="ECO:0000256" key="7">
    <source>
        <dbReference type="RuleBase" id="RU000477"/>
    </source>
</evidence>
<dbReference type="GO" id="GO:0015254">
    <property type="term" value="F:glycerol channel activity"/>
    <property type="evidence" value="ECO:0007669"/>
    <property type="project" value="TreeGrafter"/>
</dbReference>
<dbReference type="NCBIfam" id="TIGR00861">
    <property type="entry name" value="MIP"/>
    <property type="match status" value="1"/>
</dbReference>
<keyword evidence="5 8" id="KW-1133">Transmembrane helix</keyword>
<dbReference type="GO" id="GO:0005886">
    <property type="term" value="C:plasma membrane"/>
    <property type="evidence" value="ECO:0007669"/>
    <property type="project" value="TreeGrafter"/>
</dbReference>
<feature type="transmembrane region" description="Helical" evidence="8">
    <location>
        <begin position="38"/>
        <end position="65"/>
    </location>
</feature>
<feature type="transmembrane region" description="Helical" evidence="8">
    <location>
        <begin position="138"/>
        <end position="158"/>
    </location>
</feature>
<evidence type="ECO:0000256" key="8">
    <source>
        <dbReference type="SAM" id="Phobius"/>
    </source>
</evidence>
<dbReference type="InterPro" id="IPR022357">
    <property type="entry name" value="MIP_CS"/>
</dbReference>
<dbReference type="InterPro" id="IPR023271">
    <property type="entry name" value="Aquaporin-like"/>
</dbReference>
<keyword evidence="4 7" id="KW-0812">Transmembrane</keyword>
<keyword evidence="3 7" id="KW-0813">Transport</keyword>